<reference evidence="1 2" key="1">
    <citation type="submission" date="2024-01" db="EMBL/GenBank/DDBJ databases">
        <title>Genome assemblies of Stephania.</title>
        <authorList>
            <person name="Yang L."/>
        </authorList>
    </citation>
    <scope>NUCLEOTIDE SEQUENCE [LARGE SCALE GENOMIC DNA]</scope>
    <source>
        <strain evidence="1">QJT</strain>
        <tissue evidence="1">Leaf</tissue>
    </source>
</reference>
<sequence length="73" mass="8504">MLIKDEMCVSKSSFNKTNGESFRLLTPNLFVMIPTPLKCFPLAYFWLFHSCFSPFSYSKPVAPARHINEHFSR</sequence>
<gene>
    <name evidence="1" type="ORF">Sjap_006888</name>
</gene>
<organism evidence="1 2">
    <name type="scientific">Stephania japonica</name>
    <dbReference type="NCBI Taxonomy" id="461633"/>
    <lineage>
        <taxon>Eukaryota</taxon>
        <taxon>Viridiplantae</taxon>
        <taxon>Streptophyta</taxon>
        <taxon>Embryophyta</taxon>
        <taxon>Tracheophyta</taxon>
        <taxon>Spermatophyta</taxon>
        <taxon>Magnoliopsida</taxon>
        <taxon>Ranunculales</taxon>
        <taxon>Menispermaceae</taxon>
        <taxon>Menispermoideae</taxon>
        <taxon>Cissampelideae</taxon>
        <taxon>Stephania</taxon>
    </lineage>
</organism>
<dbReference type="Proteomes" id="UP001417504">
    <property type="component" value="Unassembled WGS sequence"/>
</dbReference>
<name>A0AAP0K9B4_9MAGN</name>
<proteinExistence type="predicted"/>
<evidence type="ECO:0000313" key="2">
    <source>
        <dbReference type="Proteomes" id="UP001417504"/>
    </source>
</evidence>
<dbReference type="AlphaFoldDB" id="A0AAP0K9B4"/>
<keyword evidence="2" id="KW-1185">Reference proteome</keyword>
<comment type="caution">
    <text evidence="1">The sequence shown here is derived from an EMBL/GenBank/DDBJ whole genome shotgun (WGS) entry which is preliminary data.</text>
</comment>
<dbReference type="EMBL" id="JBBNAE010000002">
    <property type="protein sequence ID" value="KAK9146985.1"/>
    <property type="molecule type" value="Genomic_DNA"/>
</dbReference>
<evidence type="ECO:0000313" key="1">
    <source>
        <dbReference type="EMBL" id="KAK9146985.1"/>
    </source>
</evidence>
<accession>A0AAP0K9B4</accession>
<protein>
    <submittedName>
        <fullName evidence="1">Uncharacterized protein</fullName>
    </submittedName>
</protein>